<sequence>MWAAMFLNSTNQILQFLVRKIAENIVALKRLFARIFHCLGNHSRVAGCCLIGELVLNALLKLLWRESTRFRSELTLPEIILDDTSATFLLNMKAYEMCTDFGNDYGEPLDHHSFLIAFLGFALTFVQTWFPSELTLPEIILDDTSATFLLNMKAYEMCTDFGNDYGEPLDHHSFLIAFLGFALTFVQTCEEAAKEALLYSYKSAASGFSAKLTPEQVEQISQQPGVLQVVPSRTYQLHGANNLH</sequence>
<feature type="domain" description="Inhibitor I9" evidence="1">
    <location>
        <begin position="190"/>
        <end position="238"/>
    </location>
</feature>
<dbReference type="Gene3D" id="3.30.70.80">
    <property type="entry name" value="Peptidase S8 propeptide/proteinase inhibitor I9"/>
    <property type="match status" value="1"/>
</dbReference>
<evidence type="ECO:0000313" key="2">
    <source>
        <dbReference type="EMBL" id="KAK7355258.1"/>
    </source>
</evidence>
<proteinExistence type="predicted"/>
<dbReference type="PANTHER" id="PTHR48222:SF4">
    <property type="entry name" value="PROTEINASE INHIBITOR, PROPEPTIDE"/>
    <property type="match status" value="1"/>
</dbReference>
<dbReference type="EMBL" id="JAYMYR010000006">
    <property type="protein sequence ID" value="KAK7355258.1"/>
    <property type="molecule type" value="Genomic_DNA"/>
</dbReference>
<dbReference type="InterPro" id="IPR010259">
    <property type="entry name" value="S8pro/Inhibitor_I9"/>
</dbReference>
<dbReference type="InterPro" id="IPR037045">
    <property type="entry name" value="S8pro/Inhibitor_I9_sf"/>
</dbReference>
<protein>
    <recommendedName>
        <fullName evidence="1">Inhibitor I9 domain-containing protein</fullName>
    </recommendedName>
</protein>
<gene>
    <name evidence="2" type="ORF">VNO80_14509</name>
</gene>
<evidence type="ECO:0000313" key="3">
    <source>
        <dbReference type="Proteomes" id="UP001374584"/>
    </source>
</evidence>
<keyword evidence="3" id="KW-1185">Reference proteome</keyword>
<accession>A0AAN9MN80</accession>
<comment type="caution">
    <text evidence="2">The sequence shown here is derived from an EMBL/GenBank/DDBJ whole genome shotgun (WGS) entry which is preliminary data.</text>
</comment>
<reference evidence="2 3" key="1">
    <citation type="submission" date="2024-01" db="EMBL/GenBank/DDBJ databases">
        <title>The genomes of 5 underutilized Papilionoideae crops provide insights into root nodulation and disease resistanc.</title>
        <authorList>
            <person name="Jiang F."/>
        </authorList>
    </citation>
    <scope>NUCLEOTIDE SEQUENCE [LARGE SCALE GENOMIC DNA]</scope>
    <source>
        <strain evidence="2">JINMINGXINNONG_FW02</strain>
        <tissue evidence="2">Leaves</tissue>
    </source>
</reference>
<dbReference type="Proteomes" id="UP001374584">
    <property type="component" value="Unassembled WGS sequence"/>
</dbReference>
<dbReference type="Pfam" id="PF05922">
    <property type="entry name" value="Inhibitor_I9"/>
    <property type="match status" value="1"/>
</dbReference>
<dbReference type="PANTHER" id="PTHR48222">
    <property type="entry name" value="PROTEINASE INHIBITOR, PROPEPTIDE"/>
    <property type="match status" value="1"/>
</dbReference>
<dbReference type="AlphaFoldDB" id="A0AAN9MN80"/>
<evidence type="ECO:0000259" key="1">
    <source>
        <dbReference type="Pfam" id="PF05922"/>
    </source>
</evidence>
<organism evidence="2 3">
    <name type="scientific">Phaseolus coccineus</name>
    <name type="common">Scarlet runner bean</name>
    <name type="synonym">Phaseolus multiflorus</name>
    <dbReference type="NCBI Taxonomy" id="3886"/>
    <lineage>
        <taxon>Eukaryota</taxon>
        <taxon>Viridiplantae</taxon>
        <taxon>Streptophyta</taxon>
        <taxon>Embryophyta</taxon>
        <taxon>Tracheophyta</taxon>
        <taxon>Spermatophyta</taxon>
        <taxon>Magnoliopsida</taxon>
        <taxon>eudicotyledons</taxon>
        <taxon>Gunneridae</taxon>
        <taxon>Pentapetalae</taxon>
        <taxon>rosids</taxon>
        <taxon>fabids</taxon>
        <taxon>Fabales</taxon>
        <taxon>Fabaceae</taxon>
        <taxon>Papilionoideae</taxon>
        <taxon>50 kb inversion clade</taxon>
        <taxon>NPAAA clade</taxon>
        <taxon>indigoferoid/millettioid clade</taxon>
        <taxon>Phaseoleae</taxon>
        <taxon>Phaseolus</taxon>
    </lineage>
</organism>
<name>A0AAN9MN80_PHACN</name>